<evidence type="ECO:0000313" key="6">
    <source>
        <dbReference type="EMBL" id="MED6244661.1"/>
    </source>
</evidence>
<accession>A0ABU7B2I2</accession>
<dbReference type="Pfam" id="PF13193">
    <property type="entry name" value="AMP-binding_C"/>
    <property type="match status" value="1"/>
</dbReference>
<dbReference type="EC" id="6.2.1.3" evidence="4"/>
<dbReference type="InterPro" id="IPR042099">
    <property type="entry name" value="ANL_N_sf"/>
</dbReference>
<evidence type="ECO:0000259" key="5">
    <source>
        <dbReference type="Pfam" id="PF13193"/>
    </source>
</evidence>
<dbReference type="Gene3D" id="3.40.50.12780">
    <property type="entry name" value="N-terminal domain of ligase-like"/>
    <property type="match status" value="1"/>
</dbReference>
<proteinExistence type="inferred from homology"/>
<dbReference type="InterPro" id="IPR025110">
    <property type="entry name" value="AMP-bd_C"/>
</dbReference>
<keyword evidence="2" id="KW-0436">Ligase</keyword>
<dbReference type="PANTHER" id="PTHR43107:SF4">
    <property type="entry name" value="LONG-CHAIN FATTY ACID TRANSPORT PROTEIN 2"/>
    <property type="match status" value="1"/>
</dbReference>
<dbReference type="InterPro" id="IPR045851">
    <property type="entry name" value="AMP-bd_C_sf"/>
</dbReference>
<keyword evidence="3" id="KW-0276">Fatty acid metabolism</keyword>
<evidence type="ECO:0000256" key="4">
    <source>
        <dbReference type="ARBA" id="ARBA00026121"/>
    </source>
</evidence>
<protein>
    <recommendedName>
        <fullName evidence="4">long-chain-fatty-acid--CoA ligase</fullName>
        <ecNumber evidence="4">6.2.1.3</ecNumber>
    </recommendedName>
</protein>
<evidence type="ECO:0000256" key="2">
    <source>
        <dbReference type="ARBA" id="ARBA00022598"/>
    </source>
</evidence>
<name>A0ABU7B2I2_9TELE</name>
<comment type="caution">
    <text evidence="6">The sequence shown here is derived from an EMBL/GenBank/DDBJ whole genome shotgun (WGS) entry which is preliminary data.</text>
</comment>
<sequence length="186" mass="21226">MACETGLLVGKITRRSPFIGYAGNKQQTEKKRLYDVMEKGDLYFNTGDLLMFDHENFVYFQDRVGDTFRWKGENVATSEVADILTVANCVLEANVYGVKVEGHEGRIGMAAITLREGETFDSADVYKQVVSYLPAYARPRFLRIQVKIKTKLNIFKAIENQQIKKEPEQNMPYVQIKPAVSVSQMR</sequence>
<dbReference type="Gene3D" id="3.30.300.30">
    <property type="match status" value="1"/>
</dbReference>
<keyword evidence="7" id="KW-1185">Reference proteome</keyword>
<dbReference type="SUPFAM" id="SSF56801">
    <property type="entry name" value="Acetyl-CoA synthetase-like"/>
    <property type="match status" value="1"/>
</dbReference>
<evidence type="ECO:0000256" key="3">
    <source>
        <dbReference type="ARBA" id="ARBA00022832"/>
    </source>
</evidence>
<evidence type="ECO:0000313" key="7">
    <source>
        <dbReference type="Proteomes" id="UP001345963"/>
    </source>
</evidence>
<gene>
    <name evidence="6" type="ORF">ATANTOWER_020184</name>
</gene>
<feature type="domain" description="AMP-binding enzyme C-terminal" evidence="5">
    <location>
        <begin position="82"/>
        <end position="144"/>
    </location>
</feature>
<evidence type="ECO:0000256" key="1">
    <source>
        <dbReference type="ARBA" id="ARBA00006432"/>
    </source>
</evidence>
<dbReference type="PANTHER" id="PTHR43107">
    <property type="entry name" value="LONG-CHAIN FATTY ACID TRANSPORT PROTEIN"/>
    <property type="match status" value="1"/>
</dbReference>
<dbReference type="EMBL" id="JAHUTI010039765">
    <property type="protein sequence ID" value="MED6244661.1"/>
    <property type="molecule type" value="Genomic_DNA"/>
</dbReference>
<reference evidence="6 7" key="1">
    <citation type="submission" date="2021-07" db="EMBL/GenBank/DDBJ databases">
        <authorList>
            <person name="Palmer J.M."/>
        </authorList>
    </citation>
    <scope>NUCLEOTIDE SEQUENCE [LARGE SCALE GENOMIC DNA]</scope>
    <source>
        <strain evidence="6 7">AT_MEX2019</strain>
        <tissue evidence="6">Muscle</tissue>
    </source>
</reference>
<dbReference type="Proteomes" id="UP001345963">
    <property type="component" value="Unassembled WGS sequence"/>
</dbReference>
<keyword evidence="3" id="KW-0443">Lipid metabolism</keyword>
<organism evidence="6 7">
    <name type="scientific">Ataeniobius toweri</name>
    <dbReference type="NCBI Taxonomy" id="208326"/>
    <lineage>
        <taxon>Eukaryota</taxon>
        <taxon>Metazoa</taxon>
        <taxon>Chordata</taxon>
        <taxon>Craniata</taxon>
        <taxon>Vertebrata</taxon>
        <taxon>Euteleostomi</taxon>
        <taxon>Actinopterygii</taxon>
        <taxon>Neopterygii</taxon>
        <taxon>Teleostei</taxon>
        <taxon>Neoteleostei</taxon>
        <taxon>Acanthomorphata</taxon>
        <taxon>Ovalentaria</taxon>
        <taxon>Atherinomorphae</taxon>
        <taxon>Cyprinodontiformes</taxon>
        <taxon>Goodeidae</taxon>
        <taxon>Ataeniobius</taxon>
    </lineage>
</organism>
<comment type="similarity">
    <text evidence="1">Belongs to the ATP-dependent AMP-binding enzyme family.</text>
</comment>